<reference evidence="3 4" key="1">
    <citation type="submission" date="2023-09" db="EMBL/GenBank/DDBJ databases">
        <authorList>
            <person name="Golyshina O.V."/>
            <person name="Lunev E.A."/>
            <person name="Bargiela R."/>
            <person name="Gaines M.C."/>
            <person name="Daum B."/>
            <person name="Bale N.J."/>
            <person name="Koenen M."/>
            <person name="Sinninghe Damst J.S."/>
            <person name="Yakimov M."/>
            <person name="Golyshin P.N."/>
        </authorList>
    </citation>
    <scope>NUCLEOTIDE SEQUENCE [LARGE SCALE GENOMIC DNA]</scope>
    <source>
        <strain evidence="3 4">M1</strain>
    </source>
</reference>
<keyword evidence="1" id="KW-0677">Repeat</keyword>
<dbReference type="PANTHER" id="PTHR10937">
    <property type="entry name" value="GLUCOSAMINE--FRUCTOSE-6-PHOSPHATE AMINOTRANSFERASE, ISOMERIZING"/>
    <property type="match status" value="1"/>
</dbReference>
<dbReference type="CDD" id="cd05008">
    <property type="entry name" value="SIS_GlmS_GlmD_1"/>
    <property type="match status" value="1"/>
</dbReference>
<sequence length="355" mass="39710">MNQTDYFMHRSIMEQPTAFKSILTSHNKEFSEASHILGNSKNIFLIGTGSSLHAAMFGRFILEKYVENKNIMVYSSFEFSNYTPDLSRDDTVIVISHRGYKMYSYDSLKKARNAGCKTVAITGVSSSIKKGDADFIFTTVEQEKSSAHTISLTSAVAVLLKLAASSKLEATQEKESLEKLAESIVPGMEKALKLEKELKDMSKKMDFSQRVWIFGGGPNSVTAMEAALKMQETSYVTAYGYEIEQLIHGPVRAADLSHDIFICISTWGKSYERIQNFAKALRSLNVSVIEITDRNDSQEKNLVSVQRTEEEFSPLINLIVLQLLSLSVAVARGKNPDNFRSDNSAFARLDEMIKL</sequence>
<feature type="domain" description="SIS" evidence="2">
    <location>
        <begin position="201"/>
        <end position="339"/>
    </location>
</feature>
<dbReference type="InterPro" id="IPR035466">
    <property type="entry name" value="GlmS/AgaS_SIS"/>
</dbReference>
<keyword evidence="4" id="KW-1185">Reference proteome</keyword>
<dbReference type="InterPro" id="IPR046348">
    <property type="entry name" value="SIS_dom_sf"/>
</dbReference>
<evidence type="ECO:0000256" key="1">
    <source>
        <dbReference type="ARBA" id="ARBA00022737"/>
    </source>
</evidence>
<dbReference type="GeneID" id="95967269"/>
<protein>
    <submittedName>
        <fullName evidence="3">SIS domain-containing protein</fullName>
    </submittedName>
</protein>
<proteinExistence type="predicted"/>
<dbReference type="Proteomes" id="UP001451606">
    <property type="component" value="Chromosome"/>
</dbReference>
<evidence type="ECO:0000313" key="4">
    <source>
        <dbReference type="Proteomes" id="UP001451606"/>
    </source>
</evidence>
<dbReference type="GO" id="GO:0097367">
    <property type="term" value="F:carbohydrate derivative binding"/>
    <property type="evidence" value="ECO:0007669"/>
    <property type="project" value="InterPro"/>
</dbReference>
<dbReference type="InterPro" id="IPR035490">
    <property type="entry name" value="GlmS/FrlB_SIS"/>
</dbReference>
<evidence type="ECO:0000313" key="3">
    <source>
        <dbReference type="EMBL" id="WYX99992.1"/>
    </source>
</evidence>
<dbReference type="RefSeq" id="WP_393971949.1">
    <property type="nucleotide sequence ID" value="NZ_CP133772.1"/>
</dbReference>
<dbReference type="Pfam" id="PF01380">
    <property type="entry name" value="SIS"/>
    <property type="match status" value="2"/>
</dbReference>
<dbReference type="PANTHER" id="PTHR10937:SF0">
    <property type="entry name" value="GLUTAMINE--FRUCTOSE-6-PHOSPHATE TRANSAMINASE (ISOMERIZING)"/>
    <property type="match status" value="1"/>
</dbReference>
<dbReference type="AlphaFoldDB" id="A0AAX4NGA5"/>
<dbReference type="PROSITE" id="PS51464">
    <property type="entry name" value="SIS"/>
    <property type="match status" value="2"/>
</dbReference>
<organism evidence="3 4">
    <name type="scientific">Oxyplasma meridianum</name>
    <dbReference type="NCBI Taxonomy" id="3073602"/>
    <lineage>
        <taxon>Archaea</taxon>
        <taxon>Methanobacteriati</taxon>
        <taxon>Thermoplasmatota</taxon>
        <taxon>Thermoplasmata</taxon>
        <taxon>Thermoplasmatales</taxon>
        <taxon>Thermoplasmataceae</taxon>
        <taxon>Oxyplasma</taxon>
    </lineage>
</organism>
<dbReference type="InterPro" id="IPR001347">
    <property type="entry name" value="SIS_dom"/>
</dbReference>
<accession>A0AAX4NGA5</accession>
<dbReference type="SUPFAM" id="SSF53697">
    <property type="entry name" value="SIS domain"/>
    <property type="match status" value="1"/>
</dbReference>
<dbReference type="CDD" id="cd05009">
    <property type="entry name" value="SIS_GlmS_GlmD_2"/>
    <property type="match status" value="1"/>
</dbReference>
<name>A0AAX4NGA5_9ARCH</name>
<dbReference type="KEGG" id="omr:OXIME_000542"/>
<dbReference type="GO" id="GO:0006002">
    <property type="term" value="P:fructose 6-phosphate metabolic process"/>
    <property type="evidence" value="ECO:0007669"/>
    <property type="project" value="TreeGrafter"/>
</dbReference>
<dbReference type="EMBL" id="CP133772">
    <property type="protein sequence ID" value="WYX99992.1"/>
    <property type="molecule type" value="Genomic_DNA"/>
</dbReference>
<evidence type="ECO:0000259" key="2">
    <source>
        <dbReference type="PROSITE" id="PS51464"/>
    </source>
</evidence>
<dbReference type="GO" id="GO:0004360">
    <property type="term" value="F:glutamine-fructose-6-phosphate transaminase (isomerizing) activity"/>
    <property type="evidence" value="ECO:0007669"/>
    <property type="project" value="TreeGrafter"/>
</dbReference>
<dbReference type="Gene3D" id="3.40.50.10490">
    <property type="entry name" value="Glucose-6-phosphate isomerase like protein, domain 1"/>
    <property type="match status" value="2"/>
</dbReference>
<dbReference type="GO" id="GO:0006047">
    <property type="term" value="P:UDP-N-acetylglucosamine metabolic process"/>
    <property type="evidence" value="ECO:0007669"/>
    <property type="project" value="TreeGrafter"/>
</dbReference>
<gene>
    <name evidence="3" type="ORF">OXIME_000542</name>
</gene>
<dbReference type="GO" id="GO:0006487">
    <property type="term" value="P:protein N-linked glycosylation"/>
    <property type="evidence" value="ECO:0007669"/>
    <property type="project" value="TreeGrafter"/>
</dbReference>
<feature type="domain" description="SIS" evidence="2">
    <location>
        <begin position="33"/>
        <end position="174"/>
    </location>
</feature>